<name>I6ZMB2_9BACT</name>
<reference evidence="1" key="2">
    <citation type="journal article" date="2012" name="BMC Genomics">
        <title>Metagenomic analysis reveals a functional signature for biomass degradation by cecal microbiota in the leaf-eating flying squirrel (Petaurista alborufus lena).</title>
        <authorList>
            <person name="Lu H.P."/>
            <person name="Wang Y.B."/>
            <person name="Huang S.W."/>
            <person name="Lin C.Y."/>
            <person name="Wu M."/>
            <person name="Hsieh C.H."/>
            <person name="Yu H.T."/>
        </authorList>
    </citation>
    <scope>NUCLEOTIDE SEQUENCE</scope>
</reference>
<reference evidence="1" key="1">
    <citation type="submission" date="2011-12" db="EMBL/GenBank/DDBJ databases">
        <authorList>
            <person name="Lu H.-P."/>
            <person name="Wang Y.-B."/>
            <person name="Huang S.-W."/>
            <person name="Lin C.-Y."/>
            <person name="Wu M."/>
            <person name="Hsieh C.-H."/>
            <person name="Yu H.-T."/>
        </authorList>
    </citation>
    <scope>NUCLEOTIDE SEQUENCE</scope>
</reference>
<sequence length="175" mass="19976">MEIRDIYKSQIMAMFKENVVKDGETLSAFCEALQTGNAPEAERLFSGYLGKTISIRDTFVRKPTKENFYHGILRGILGFKNGWYVKSNKESGDGYSDIIVKPDDEDIGIIIEVKYAERGRLESECQGALEQIETDGYTEKLKEEGCSLIYKYGVACYKKRCRIMVETESCMQEEL</sequence>
<organism evidence="1">
    <name type="scientific">uncultured bacterium scaffold00090</name>
    <dbReference type="NCBI Taxonomy" id="1132476"/>
    <lineage>
        <taxon>Bacteria</taxon>
        <taxon>environmental samples</taxon>
    </lineage>
</organism>
<accession>I6ZMB2</accession>
<dbReference type="InterPro" id="IPR012547">
    <property type="entry name" value="PDDEXK_9"/>
</dbReference>
<dbReference type="Pfam" id="PF08011">
    <property type="entry name" value="PDDEXK_9"/>
    <property type="match status" value="1"/>
</dbReference>
<evidence type="ECO:0000313" key="1">
    <source>
        <dbReference type="EMBL" id="AFN84556.1"/>
    </source>
</evidence>
<protein>
    <recommendedName>
        <fullName evidence="2">PD-(D/E)XK nuclease superfamily protein</fullName>
    </recommendedName>
</protein>
<dbReference type="AlphaFoldDB" id="I6ZMB2"/>
<dbReference type="EMBL" id="JQ335998">
    <property type="protein sequence ID" value="AFN84556.1"/>
    <property type="molecule type" value="Genomic_DNA"/>
</dbReference>
<proteinExistence type="predicted"/>
<evidence type="ECO:0008006" key="2">
    <source>
        <dbReference type="Google" id="ProtNLM"/>
    </source>
</evidence>